<keyword evidence="6" id="KW-1185">Reference proteome</keyword>
<evidence type="ECO:0000256" key="4">
    <source>
        <dbReference type="SAM" id="Coils"/>
    </source>
</evidence>
<evidence type="ECO:0000313" key="5">
    <source>
        <dbReference type="EMBL" id="CAD8101886.1"/>
    </source>
</evidence>
<dbReference type="InterPro" id="IPR019734">
    <property type="entry name" value="TPR_rpt"/>
</dbReference>
<reference evidence="5" key="1">
    <citation type="submission" date="2021-01" db="EMBL/GenBank/DDBJ databases">
        <authorList>
            <consortium name="Genoscope - CEA"/>
            <person name="William W."/>
        </authorList>
    </citation>
    <scope>NUCLEOTIDE SEQUENCE</scope>
</reference>
<dbReference type="InterPro" id="IPR051685">
    <property type="entry name" value="Ycf3/AcsC/BcsC/TPR_MFPF"/>
</dbReference>
<evidence type="ECO:0000313" key="6">
    <source>
        <dbReference type="Proteomes" id="UP000692954"/>
    </source>
</evidence>
<comment type="caution">
    <text evidence="5">The sequence shown here is derived from an EMBL/GenBank/DDBJ whole genome shotgun (WGS) entry which is preliminary data.</text>
</comment>
<dbReference type="EMBL" id="CAJJDN010000076">
    <property type="protein sequence ID" value="CAD8101886.1"/>
    <property type="molecule type" value="Genomic_DNA"/>
</dbReference>
<dbReference type="Pfam" id="PF13181">
    <property type="entry name" value="TPR_8"/>
    <property type="match status" value="1"/>
</dbReference>
<keyword evidence="1" id="KW-0677">Repeat</keyword>
<proteinExistence type="predicted"/>
<dbReference type="Pfam" id="PF12895">
    <property type="entry name" value="ANAPC3"/>
    <property type="match status" value="1"/>
</dbReference>
<dbReference type="SMART" id="SM00028">
    <property type="entry name" value="TPR"/>
    <property type="match status" value="7"/>
</dbReference>
<keyword evidence="2 3" id="KW-0802">TPR repeat</keyword>
<dbReference type="Proteomes" id="UP000692954">
    <property type="component" value="Unassembled WGS sequence"/>
</dbReference>
<accession>A0A8S1PFI9</accession>
<dbReference type="OrthoDB" id="2942533at2759"/>
<dbReference type="PANTHER" id="PTHR44943:SF4">
    <property type="entry name" value="TPR REPEAT-CONTAINING PROTEIN MJ0798"/>
    <property type="match status" value="1"/>
</dbReference>
<gene>
    <name evidence="5" type="ORF">PSON_ATCC_30995.1.T0760239</name>
</gene>
<dbReference type="Pfam" id="PF13432">
    <property type="entry name" value="TPR_16"/>
    <property type="match status" value="1"/>
</dbReference>
<evidence type="ECO:0000256" key="2">
    <source>
        <dbReference type="ARBA" id="ARBA00022803"/>
    </source>
</evidence>
<keyword evidence="4" id="KW-0175">Coiled coil</keyword>
<dbReference type="Pfam" id="PF00515">
    <property type="entry name" value="TPR_1"/>
    <property type="match status" value="1"/>
</dbReference>
<dbReference type="PROSITE" id="PS50005">
    <property type="entry name" value="TPR"/>
    <property type="match status" value="1"/>
</dbReference>
<feature type="repeat" description="TPR" evidence="3">
    <location>
        <begin position="236"/>
        <end position="269"/>
    </location>
</feature>
<dbReference type="AlphaFoldDB" id="A0A8S1PFI9"/>
<organism evidence="5 6">
    <name type="scientific">Paramecium sonneborni</name>
    <dbReference type="NCBI Taxonomy" id="65129"/>
    <lineage>
        <taxon>Eukaryota</taxon>
        <taxon>Sar</taxon>
        <taxon>Alveolata</taxon>
        <taxon>Ciliophora</taxon>
        <taxon>Intramacronucleata</taxon>
        <taxon>Oligohymenophorea</taxon>
        <taxon>Peniculida</taxon>
        <taxon>Parameciidae</taxon>
        <taxon>Paramecium</taxon>
    </lineage>
</organism>
<protein>
    <recommendedName>
        <fullName evidence="7">Tetratricopeptide repeat protein</fullName>
    </recommendedName>
</protein>
<sequence>MNSYYTCTFFDHENNEIIGFCTNYACSQNPQFCLKCLQDRHKNHVQDCNDFRQFQDLLRCNLKNNQKALDELNQIYNQIKQEYEFHNKVLAGEISKLQQLIEIFNQKQYYEIKQFLGSGLSLIQNNNQHVLAFSQKIEKTFKGIQKPTFNESVIQRPQQQLIIDKEKAEQDLKQGWKLWDQQSFQEALFFFNESLKNNPHQDQVYIWKARTLNKLGQFIEAAQTCDIAIQINPQNDCAYSTKASSLYSQGKIEEALICCDKAIKMNPKNEMVYTTKGLALGNLGRTQEELMCYEKAIEINKYNETPYINKSRALNRLGQFKEAIICCNEVLKINPQLHQALSIKGIALLELKQYKEAFKSLDKAYSISKNLDYLVIKADALFEQGQKELSKQCFNEALKKGYHDKQYIQKRLNQLC</sequence>
<name>A0A8S1PFI9_9CILI</name>
<evidence type="ECO:0008006" key="7">
    <source>
        <dbReference type="Google" id="ProtNLM"/>
    </source>
</evidence>
<feature type="coiled-coil region" evidence="4">
    <location>
        <begin position="62"/>
        <end position="89"/>
    </location>
</feature>
<dbReference type="PANTHER" id="PTHR44943">
    <property type="entry name" value="CELLULOSE SYNTHASE OPERON PROTEIN C"/>
    <property type="match status" value="1"/>
</dbReference>
<evidence type="ECO:0000256" key="3">
    <source>
        <dbReference type="PROSITE-ProRule" id="PRU00339"/>
    </source>
</evidence>
<evidence type="ECO:0000256" key="1">
    <source>
        <dbReference type="ARBA" id="ARBA00022737"/>
    </source>
</evidence>